<dbReference type="RefSeq" id="XP_025426013.1">
    <property type="nucleotide sequence ID" value="XM_025577763.1"/>
</dbReference>
<gene>
    <name evidence="2" type="ORF">BP01DRAFT_387710</name>
</gene>
<feature type="compositionally biased region" description="Basic and acidic residues" evidence="1">
    <location>
        <begin position="307"/>
        <end position="324"/>
    </location>
</feature>
<feature type="region of interest" description="Disordered" evidence="1">
    <location>
        <begin position="277"/>
        <end position="484"/>
    </location>
</feature>
<dbReference type="STRING" id="1450539.A0A318YYF5"/>
<evidence type="ECO:0000313" key="3">
    <source>
        <dbReference type="Proteomes" id="UP000248349"/>
    </source>
</evidence>
<feature type="compositionally biased region" description="Polar residues" evidence="1">
    <location>
        <begin position="287"/>
        <end position="303"/>
    </location>
</feature>
<evidence type="ECO:0000256" key="1">
    <source>
        <dbReference type="SAM" id="MobiDB-lite"/>
    </source>
</evidence>
<feature type="compositionally biased region" description="Gly residues" evidence="1">
    <location>
        <begin position="1"/>
        <end position="16"/>
    </location>
</feature>
<dbReference type="AlphaFoldDB" id="A0A318YYF5"/>
<name>A0A318YYF5_9EURO</name>
<evidence type="ECO:0000313" key="2">
    <source>
        <dbReference type="EMBL" id="PYH40031.1"/>
    </source>
</evidence>
<accession>A0A318YYF5</accession>
<feature type="compositionally biased region" description="Polar residues" evidence="1">
    <location>
        <begin position="386"/>
        <end position="420"/>
    </location>
</feature>
<organism evidence="2 3">
    <name type="scientific">Aspergillus saccharolyticus JOP 1030-1</name>
    <dbReference type="NCBI Taxonomy" id="1450539"/>
    <lineage>
        <taxon>Eukaryota</taxon>
        <taxon>Fungi</taxon>
        <taxon>Dikarya</taxon>
        <taxon>Ascomycota</taxon>
        <taxon>Pezizomycotina</taxon>
        <taxon>Eurotiomycetes</taxon>
        <taxon>Eurotiomycetidae</taxon>
        <taxon>Eurotiales</taxon>
        <taxon>Aspergillaceae</taxon>
        <taxon>Aspergillus</taxon>
        <taxon>Aspergillus subgen. Circumdati</taxon>
    </lineage>
</organism>
<dbReference type="Proteomes" id="UP000248349">
    <property type="component" value="Unassembled WGS sequence"/>
</dbReference>
<feature type="region of interest" description="Disordered" evidence="1">
    <location>
        <begin position="1"/>
        <end position="31"/>
    </location>
</feature>
<feature type="compositionally biased region" description="Low complexity" evidence="1">
    <location>
        <begin position="340"/>
        <end position="356"/>
    </location>
</feature>
<reference evidence="2 3" key="1">
    <citation type="submission" date="2016-12" db="EMBL/GenBank/DDBJ databases">
        <title>The genomes of Aspergillus section Nigri reveals drivers in fungal speciation.</title>
        <authorList>
            <consortium name="DOE Joint Genome Institute"/>
            <person name="Vesth T.C."/>
            <person name="Nybo J."/>
            <person name="Theobald S."/>
            <person name="Brandl J."/>
            <person name="Frisvad J.C."/>
            <person name="Nielsen K.F."/>
            <person name="Lyhne E.K."/>
            <person name="Kogle M.E."/>
            <person name="Kuo A."/>
            <person name="Riley R."/>
            <person name="Clum A."/>
            <person name="Nolan M."/>
            <person name="Lipzen A."/>
            <person name="Salamov A."/>
            <person name="Henrissat B."/>
            <person name="Wiebenga A."/>
            <person name="De Vries R.P."/>
            <person name="Grigoriev I.V."/>
            <person name="Mortensen U.H."/>
            <person name="Andersen M.R."/>
            <person name="Baker S.E."/>
        </authorList>
    </citation>
    <scope>NUCLEOTIDE SEQUENCE [LARGE SCALE GENOMIC DNA]</scope>
    <source>
        <strain evidence="2 3">JOP 1030-1</strain>
    </source>
</reference>
<sequence>MVGGGSSGVGPSGAGLSGMANVPSGDVPPDPLAAIQQTLAQLLGRMDNFEERLANNNNPPSHHVRHVEVPVNPPEEDLNARTMYVKDMKPEDVGFFYPDMDGDEPVKQIGRDMFYKDVNVFVDRVRDVVKYRGEKLVKSNLQACLRGTALTWFTSGMSELEKSMISEASLENGWLKGLLDRFRPSPSAALLKLDRMHYGFNDVNTKPIGQFAQDVIRYARAARMEDPFNQLLCLWNRIDARLRVTLTKPTEQTSVGAFLKELDDQQQEWEDLVRTTNRHDSRMRGNAPQNQSHGNQGPRNQGYPQGRYDDRSINRDYRDNRFRNADNAQRHPPPSFQNRWQSNWQQNSWQPSSQWQPHRDWQQRPYQGGQTQYGSQSQPQPSNQGVNNRQPWNQRNDRLGQSQQYGNRQNQNTNYRNANYSQQDARSSDSDRPGNRSGRYRNNAYIAMTDPTLPDGVNNPIPEQYTGPNIYGPPGGRSSAGPPDYPYGPEYQYVENDPYGDHDQYDDNYEYDDPGDESNAYYEDYGNAYTAEYVEDDYTKTPGTVPVTTQDDASFVPCNNCNMILSLCQIDMTKKSQTSRQMVLSCSLLNLLPRKSV</sequence>
<protein>
    <submittedName>
        <fullName evidence="2">Uncharacterized protein</fullName>
    </submittedName>
</protein>
<proteinExistence type="predicted"/>
<feature type="compositionally biased region" description="Low complexity" evidence="1">
    <location>
        <begin position="365"/>
        <end position="385"/>
    </location>
</feature>
<dbReference type="EMBL" id="KZ821323">
    <property type="protein sequence ID" value="PYH40031.1"/>
    <property type="molecule type" value="Genomic_DNA"/>
</dbReference>
<dbReference type="OrthoDB" id="4510631at2759"/>
<dbReference type="GeneID" id="37078992"/>
<keyword evidence="3" id="KW-1185">Reference proteome</keyword>